<dbReference type="InterPro" id="IPR045003">
    <property type="entry name" value="FLA_A"/>
</dbReference>
<feature type="chain" id="PRO_5033045703" description="FAS1 domain-containing protein" evidence="8">
    <location>
        <begin position="21"/>
        <end position="235"/>
    </location>
</feature>
<evidence type="ECO:0000256" key="3">
    <source>
        <dbReference type="ARBA" id="ARBA00022475"/>
    </source>
</evidence>
<dbReference type="GO" id="GO:0005886">
    <property type="term" value="C:plasma membrane"/>
    <property type="evidence" value="ECO:0007669"/>
    <property type="project" value="UniProtKB-SubCell"/>
</dbReference>
<dbReference type="GO" id="GO:0009834">
    <property type="term" value="P:plant-type secondary cell wall biogenesis"/>
    <property type="evidence" value="ECO:0007669"/>
    <property type="project" value="TreeGrafter"/>
</dbReference>
<evidence type="ECO:0000256" key="1">
    <source>
        <dbReference type="ARBA" id="ARBA00004609"/>
    </source>
</evidence>
<evidence type="ECO:0000256" key="8">
    <source>
        <dbReference type="SAM" id="SignalP"/>
    </source>
</evidence>
<dbReference type="AlphaFoldDB" id="A0A834ZVG9"/>
<organism evidence="10 11">
    <name type="scientific">Tetracentron sinense</name>
    <name type="common">Spur-leaf</name>
    <dbReference type="NCBI Taxonomy" id="13715"/>
    <lineage>
        <taxon>Eukaryota</taxon>
        <taxon>Viridiplantae</taxon>
        <taxon>Streptophyta</taxon>
        <taxon>Embryophyta</taxon>
        <taxon>Tracheophyta</taxon>
        <taxon>Spermatophyta</taxon>
        <taxon>Magnoliopsida</taxon>
        <taxon>Trochodendrales</taxon>
        <taxon>Trochodendraceae</taxon>
        <taxon>Tetracentron</taxon>
    </lineage>
</organism>
<dbReference type="Gene3D" id="2.30.180.10">
    <property type="entry name" value="FAS1 domain"/>
    <property type="match status" value="1"/>
</dbReference>
<dbReference type="PANTHER" id="PTHR32077">
    <property type="entry name" value="FASCICLIN-LIKE ARABINOGALACTAN PROTEIN"/>
    <property type="match status" value="1"/>
</dbReference>
<gene>
    <name evidence="10" type="ORF">HHK36_002266</name>
</gene>
<dbReference type="GO" id="GO:0098552">
    <property type="term" value="C:side of membrane"/>
    <property type="evidence" value="ECO:0007669"/>
    <property type="project" value="UniProtKB-KW"/>
</dbReference>
<dbReference type="Proteomes" id="UP000655225">
    <property type="component" value="Unassembled WGS sequence"/>
</dbReference>
<dbReference type="SMART" id="SM00554">
    <property type="entry name" value="FAS1"/>
    <property type="match status" value="1"/>
</dbReference>
<evidence type="ECO:0000313" key="11">
    <source>
        <dbReference type="Proteomes" id="UP000655225"/>
    </source>
</evidence>
<dbReference type="Pfam" id="PF02469">
    <property type="entry name" value="Fasciclin"/>
    <property type="match status" value="1"/>
</dbReference>
<keyword evidence="5 8" id="KW-0732">Signal</keyword>
<dbReference type="EMBL" id="JABCRI010000001">
    <property type="protein sequence ID" value="KAF8414266.1"/>
    <property type="molecule type" value="Genomic_DNA"/>
</dbReference>
<evidence type="ECO:0000256" key="2">
    <source>
        <dbReference type="ARBA" id="ARBA00007843"/>
    </source>
</evidence>
<feature type="signal peptide" evidence="8">
    <location>
        <begin position="1"/>
        <end position="20"/>
    </location>
</feature>
<evidence type="ECO:0000256" key="6">
    <source>
        <dbReference type="ARBA" id="ARBA00023136"/>
    </source>
</evidence>
<evidence type="ECO:0000256" key="4">
    <source>
        <dbReference type="ARBA" id="ARBA00022622"/>
    </source>
</evidence>
<dbReference type="OMA" id="IVCHDEP"/>
<comment type="subcellular location">
    <subcellularLocation>
        <location evidence="1">Cell membrane</location>
        <topology evidence="1">Lipid-anchor</topology>
        <topology evidence="1">GPI-anchor</topology>
    </subcellularLocation>
</comment>
<keyword evidence="4" id="KW-0325">Glycoprotein</keyword>
<keyword evidence="6" id="KW-0472">Membrane</keyword>
<dbReference type="PANTHER" id="PTHR32077:SF86">
    <property type="entry name" value="FAS1 DOMAIN-CONTAINING PROTEIN SELMODRAFT_448915"/>
    <property type="match status" value="1"/>
</dbReference>
<sequence>MKLLLYIAGILVLISGPVKGLKWHKVCIPDSDFGGSIVCHDEPIPDPPPSHRNLTTLMMRLGCTLFAEQLSVTGAFKRFYDTLNALNGGLTILCPIDGAFAAFMPQYEKLTAEEKLTLLLFHGIPAHETTYSLRNDRWERTTLATNCGETLTLSMRNEREIVTVVTDTLTAKLVRTTYSVRPLSIFTIDEVLRPPSTNAVIDFTCKAVSYLAVRLSHLFSLMSPLISSGTPVSSM</sequence>
<comment type="caution">
    <text evidence="10">The sequence shown here is derived from an EMBL/GenBank/DDBJ whole genome shotgun (WGS) entry which is preliminary data.</text>
</comment>
<keyword evidence="11" id="KW-1185">Reference proteome</keyword>
<dbReference type="PROSITE" id="PS50213">
    <property type="entry name" value="FAS1"/>
    <property type="match status" value="1"/>
</dbReference>
<evidence type="ECO:0000259" key="9">
    <source>
        <dbReference type="PROSITE" id="PS50213"/>
    </source>
</evidence>
<evidence type="ECO:0000256" key="7">
    <source>
        <dbReference type="ARBA" id="ARBA00024686"/>
    </source>
</evidence>
<evidence type="ECO:0000313" key="10">
    <source>
        <dbReference type="EMBL" id="KAF8414266.1"/>
    </source>
</evidence>
<dbReference type="InterPro" id="IPR036378">
    <property type="entry name" value="FAS1_dom_sf"/>
</dbReference>
<protein>
    <recommendedName>
        <fullName evidence="9">FAS1 domain-containing protein</fullName>
    </recommendedName>
</protein>
<dbReference type="SUPFAM" id="SSF82153">
    <property type="entry name" value="FAS1 domain"/>
    <property type="match status" value="1"/>
</dbReference>
<comment type="similarity">
    <text evidence="2">Belongs to the fasciclin-like AGP family.</text>
</comment>
<dbReference type="InterPro" id="IPR000782">
    <property type="entry name" value="FAS1_domain"/>
</dbReference>
<keyword evidence="4" id="KW-0449">Lipoprotein</keyword>
<keyword evidence="4" id="KW-0336">GPI-anchor</keyword>
<proteinExistence type="inferred from homology"/>
<evidence type="ECO:0000256" key="5">
    <source>
        <dbReference type="ARBA" id="ARBA00022729"/>
    </source>
</evidence>
<accession>A0A834ZVG9</accession>
<keyword evidence="3" id="KW-1003">Cell membrane</keyword>
<name>A0A834ZVG9_TETSI</name>
<feature type="domain" description="FAS1" evidence="9">
    <location>
        <begin position="50"/>
        <end position="192"/>
    </location>
</feature>
<reference evidence="10 11" key="1">
    <citation type="submission" date="2020-04" db="EMBL/GenBank/DDBJ databases">
        <title>Plant Genome Project.</title>
        <authorList>
            <person name="Zhang R.-G."/>
        </authorList>
    </citation>
    <scope>NUCLEOTIDE SEQUENCE [LARGE SCALE GENOMIC DNA]</scope>
    <source>
        <strain evidence="10">YNK0</strain>
        <tissue evidence="10">Leaf</tissue>
    </source>
</reference>
<comment type="function">
    <text evidence="7">May be a cell surface adhesion protein.</text>
</comment>